<proteinExistence type="predicted"/>
<comment type="caution">
    <text evidence="2">The sequence shown here is derived from an EMBL/GenBank/DDBJ whole genome shotgun (WGS) entry which is preliminary data.</text>
</comment>
<name>A0A7J0F6G6_9ERIC</name>
<gene>
    <name evidence="2" type="ORF">Acr_09g0007160</name>
</gene>
<keyword evidence="3" id="KW-1185">Reference proteome</keyword>
<evidence type="ECO:0000256" key="1">
    <source>
        <dbReference type="SAM" id="MobiDB-lite"/>
    </source>
</evidence>
<evidence type="ECO:0000313" key="2">
    <source>
        <dbReference type="EMBL" id="GFY94270.1"/>
    </source>
</evidence>
<feature type="compositionally biased region" description="Basic and acidic residues" evidence="1">
    <location>
        <begin position="66"/>
        <end position="75"/>
    </location>
</feature>
<accession>A0A7J0F6G6</accession>
<feature type="region of interest" description="Disordered" evidence="1">
    <location>
        <begin position="65"/>
        <end position="92"/>
    </location>
</feature>
<dbReference type="EMBL" id="BJWL01000009">
    <property type="protein sequence ID" value="GFY94270.1"/>
    <property type="molecule type" value="Genomic_DNA"/>
</dbReference>
<protein>
    <submittedName>
        <fullName evidence="2">Uncharacterized protein</fullName>
    </submittedName>
</protein>
<reference evidence="2 3" key="1">
    <citation type="submission" date="2019-07" db="EMBL/GenBank/DDBJ databases">
        <title>De Novo Assembly of kiwifruit Actinidia rufa.</title>
        <authorList>
            <person name="Sugita-Konishi S."/>
            <person name="Sato K."/>
            <person name="Mori E."/>
            <person name="Abe Y."/>
            <person name="Kisaki G."/>
            <person name="Hamano K."/>
            <person name="Suezawa K."/>
            <person name="Otani M."/>
            <person name="Fukuda T."/>
            <person name="Manabe T."/>
            <person name="Gomi K."/>
            <person name="Tabuchi M."/>
            <person name="Akimitsu K."/>
            <person name="Kataoka I."/>
        </authorList>
    </citation>
    <scope>NUCLEOTIDE SEQUENCE [LARGE SCALE GENOMIC DNA]</scope>
    <source>
        <strain evidence="3">cv. Fuchu</strain>
    </source>
</reference>
<evidence type="ECO:0000313" key="3">
    <source>
        <dbReference type="Proteomes" id="UP000585474"/>
    </source>
</evidence>
<organism evidence="2 3">
    <name type="scientific">Actinidia rufa</name>
    <dbReference type="NCBI Taxonomy" id="165716"/>
    <lineage>
        <taxon>Eukaryota</taxon>
        <taxon>Viridiplantae</taxon>
        <taxon>Streptophyta</taxon>
        <taxon>Embryophyta</taxon>
        <taxon>Tracheophyta</taxon>
        <taxon>Spermatophyta</taxon>
        <taxon>Magnoliopsida</taxon>
        <taxon>eudicotyledons</taxon>
        <taxon>Gunneridae</taxon>
        <taxon>Pentapetalae</taxon>
        <taxon>asterids</taxon>
        <taxon>Ericales</taxon>
        <taxon>Actinidiaceae</taxon>
        <taxon>Actinidia</taxon>
    </lineage>
</organism>
<dbReference type="Proteomes" id="UP000585474">
    <property type="component" value="Unassembled WGS sequence"/>
</dbReference>
<dbReference type="AlphaFoldDB" id="A0A7J0F6G6"/>
<sequence>MKLNIDGSFQEKMGRAGRGGLIRKESELNGSKDFAADFRTALPLKLSFEQFKEVLLWLCNKGWKSSMKDDTREPCSETSSLNAGSLAPDEKL</sequence>